<dbReference type="NCBIfam" id="TIGR00229">
    <property type="entry name" value="sensory_box"/>
    <property type="match status" value="2"/>
</dbReference>
<dbReference type="PANTHER" id="PTHR43065:SF49">
    <property type="entry name" value="HISTIDINE KINASE"/>
    <property type="match status" value="1"/>
</dbReference>
<dbReference type="Gene3D" id="3.30.450.20">
    <property type="entry name" value="PAS domain"/>
    <property type="match status" value="2"/>
</dbReference>
<dbReference type="InterPro" id="IPR000014">
    <property type="entry name" value="PAS"/>
</dbReference>
<dbReference type="Pfam" id="PF02518">
    <property type="entry name" value="HATPase_c"/>
    <property type="match status" value="1"/>
</dbReference>
<evidence type="ECO:0000313" key="11">
    <source>
        <dbReference type="Proteomes" id="UP000295382"/>
    </source>
</evidence>
<feature type="domain" description="Response regulatory" evidence="7">
    <location>
        <begin position="696"/>
        <end position="805"/>
    </location>
</feature>
<dbReference type="PRINTS" id="PR00344">
    <property type="entry name" value="BCTRLSENSOR"/>
</dbReference>
<dbReference type="InterPro" id="IPR035965">
    <property type="entry name" value="PAS-like_dom_sf"/>
</dbReference>
<comment type="catalytic activity">
    <reaction evidence="1">
        <text>ATP + protein L-histidine = ADP + protein N-phospho-L-histidine.</text>
        <dbReference type="EC" id="2.7.13.3"/>
    </reaction>
</comment>
<dbReference type="InterPro" id="IPR004358">
    <property type="entry name" value="Sig_transdc_His_kin-like_C"/>
</dbReference>
<dbReference type="PROSITE" id="PS50112">
    <property type="entry name" value="PAS"/>
    <property type="match status" value="1"/>
</dbReference>
<gene>
    <name evidence="10" type="ORF">EDC30_104319</name>
</gene>
<keyword evidence="3 4" id="KW-0597">Phosphoprotein</keyword>
<accession>A0A4R3HZ43</accession>
<name>A0A4R3HZ43_PAULE</name>
<evidence type="ECO:0000256" key="1">
    <source>
        <dbReference type="ARBA" id="ARBA00000085"/>
    </source>
</evidence>
<dbReference type="InterPro" id="IPR003661">
    <property type="entry name" value="HisK_dim/P_dom"/>
</dbReference>
<feature type="modified residue" description="4-aspartylphosphate" evidence="4">
    <location>
        <position position="599"/>
    </location>
</feature>
<dbReference type="Proteomes" id="UP000295382">
    <property type="component" value="Unassembled WGS sequence"/>
</dbReference>
<dbReference type="PROSITE" id="PS50110">
    <property type="entry name" value="RESPONSE_REGULATORY"/>
    <property type="match status" value="2"/>
</dbReference>
<feature type="domain" description="PAC" evidence="9">
    <location>
        <begin position="89"/>
        <end position="141"/>
    </location>
</feature>
<evidence type="ECO:0000256" key="5">
    <source>
        <dbReference type="SAM" id="Coils"/>
    </source>
</evidence>
<feature type="modified residue" description="4-aspartylphosphate" evidence="4">
    <location>
        <position position="745"/>
    </location>
</feature>
<dbReference type="SMART" id="SM00388">
    <property type="entry name" value="HisKA"/>
    <property type="match status" value="1"/>
</dbReference>
<feature type="domain" description="Response regulatory" evidence="7">
    <location>
        <begin position="549"/>
        <end position="665"/>
    </location>
</feature>
<dbReference type="InterPro" id="IPR036097">
    <property type="entry name" value="HisK_dim/P_sf"/>
</dbReference>
<feature type="domain" description="Histidine kinase" evidence="6">
    <location>
        <begin position="306"/>
        <end position="529"/>
    </location>
</feature>
<dbReference type="RefSeq" id="WP_132258451.1">
    <property type="nucleotide sequence ID" value="NZ_SLZQ01000004.1"/>
</dbReference>
<evidence type="ECO:0000259" key="9">
    <source>
        <dbReference type="PROSITE" id="PS50113"/>
    </source>
</evidence>
<dbReference type="SUPFAM" id="SSF47384">
    <property type="entry name" value="Homodimeric domain of signal transducing histidine kinase"/>
    <property type="match status" value="1"/>
</dbReference>
<dbReference type="InterPro" id="IPR000700">
    <property type="entry name" value="PAS-assoc_C"/>
</dbReference>
<dbReference type="InterPro" id="IPR013656">
    <property type="entry name" value="PAS_4"/>
</dbReference>
<dbReference type="SMART" id="SM00387">
    <property type="entry name" value="HATPase_c"/>
    <property type="match status" value="1"/>
</dbReference>
<dbReference type="SUPFAM" id="SSF52172">
    <property type="entry name" value="CheY-like"/>
    <property type="match status" value="2"/>
</dbReference>
<dbReference type="InterPro" id="IPR003594">
    <property type="entry name" value="HATPase_dom"/>
</dbReference>
<keyword evidence="5" id="KW-0175">Coiled coil</keyword>
<dbReference type="Pfam" id="PF00072">
    <property type="entry name" value="Response_reg"/>
    <property type="match status" value="2"/>
</dbReference>
<dbReference type="InterPro" id="IPR011006">
    <property type="entry name" value="CheY-like_superfamily"/>
</dbReference>
<dbReference type="CDD" id="cd00130">
    <property type="entry name" value="PAS"/>
    <property type="match status" value="2"/>
</dbReference>
<dbReference type="EMBL" id="SLZQ01000004">
    <property type="protein sequence ID" value="TCS37515.1"/>
    <property type="molecule type" value="Genomic_DNA"/>
</dbReference>
<organism evidence="10 11">
    <name type="scientific">Paucimonas lemoignei</name>
    <name type="common">Pseudomonas lemoignei</name>
    <dbReference type="NCBI Taxonomy" id="29443"/>
    <lineage>
        <taxon>Bacteria</taxon>
        <taxon>Pseudomonadati</taxon>
        <taxon>Pseudomonadota</taxon>
        <taxon>Betaproteobacteria</taxon>
        <taxon>Burkholderiales</taxon>
        <taxon>Burkholderiaceae</taxon>
        <taxon>Paucimonas</taxon>
    </lineage>
</organism>
<reference evidence="10 11" key="1">
    <citation type="submission" date="2019-03" db="EMBL/GenBank/DDBJ databases">
        <title>Genomic Encyclopedia of Type Strains, Phase IV (KMG-IV): sequencing the most valuable type-strain genomes for metagenomic binning, comparative biology and taxonomic classification.</title>
        <authorList>
            <person name="Goeker M."/>
        </authorList>
    </citation>
    <scope>NUCLEOTIDE SEQUENCE [LARGE SCALE GENOMIC DNA]</scope>
    <source>
        <strain evidence="10 11">DSM 7445</strain>
    </source>
</reference>
<dbReference type="CDD" id="cd00082">
    <property type="entry name" value="HisKA"/>
    <property type="match status" value="1"/>
</dbReference>
<dbReference type="InterPro" id="IPR036890">
    <property type="entry name" value="HATPase_C_sf"/>
</dbReference>
<evidence type="ECO:0000259" key="8">
    <source>
        <dbReference type="PROSITE" id="PS50112"/>
    </source>
</evidence>
<sequence>MNLPSNPAVIAMLLEEDLNELYEHAPCGFISTLPDGTIIKCNATFLEWTGYSRGLVLEKRRFQDLLPAAGKAFYDAHFSSLLLRQGCAREISFDLICANGTPNPILLNATLKRDERGQPQVIRTILLDARSRRAYEEELRLARRKAEEAEAAARHLNESLEARVSQRTEERDRIWRMSQDILAIASSQGKFTSFNPSFTRLLGWTEEEGRAMSLRDLAHPEHRQQLGEMFAKLSTGAPVTRVRIPCRHKNGACLWISWTIMPEGDQLYAVGRDITDQKQQEDMLHKTEEALHQAQKMEAIGKLTGGIAHDFNNILQVIAGNLELLKLNFTGDEQAVQRMNMAIASVKRGAKLASQLLAFARRQALHPVPTDLGRILRGMDELLRRALGESIEIETIVGAGLWNAMVDRNHLENVILNLAINARDAMHGRGKLTLELGNAQLDERYAHLHADVTPGQYVMLAVSDTGTGIAPDIMDKIFEPFFTTKGEEEGTGLGLSMVYGFVKQSGGHIKVYSELGHGTQFKIYLPRVHQPEAVAADSLAAPVKGGEETILVVEDDPAVQATVVDMLTNLGYQVLKARDGESALTVLASGQPIDLLFTDVVMPGTVRGAELARQAKSRFPDIEILFTSGYTQNAILHAGHLEPGVELISKPYGREDLARKLHQMLANKRKKLQDSPMIQDSIAPPKTPAARNDAYRILVVEDSEDANLVLCEVLRYLGHAPEGVCSAEDALKLMASTMFDVLMTDVRLPGMPGTELAKQARLRNPDIKIIFSSGFGDVHQAGMESVSLPKPYDLDQVKEILNRIKA</sequence>
<proteinExistence type="predicted"/>
<dbReference type="OrthoDB" id="5389366at2"/>
<dbReference type="SMART" id="SM00448">
    <property type="entry name" value="REC"/>
    <property type="match status" value="2"/>
</dbReference>
<evidence type="ECO:0000256" key="3">
    <source>
        <dbReference type="ARBA" id="ARBA00022553"/>
    </source>
</evidence>
<evidence type="ECO:0000256" key="2">
    <source>
        <dbReference type="ARBA" id="ARBA00012438"/>
    </source>
</evidence>
<feature type="coiled-coil region" evidence="5">
    <location>
        <begin position="132"/>
        <end position="163"/>
    </location>
</feature>
<dbReference type="Gene3D" id="3.40.50.2300">
    <property type="match status" value="2"/>
</dbReference>
<dbReference type="SUPFAM" id="SSF55785">
    <property type="entry name" value="PYP-like sensor domain (PAS domain)"/>
    <property type="match status" value="2"/>
</dbReference>
<dbReference type="InterPro" id="IPR001789">
    <property type="entry name" value="Sig_transdc_resp-reg_receiver"/>
</dbReference>
<dbReference type="Pfam" id="PF13426">
    <property type="entry name" value="PAS_9"/>
    <property type="match status" value="1"/>
</dbReference>
<keyword evidence="11" id="KW-1185">Reference proteome</keyword>
<evidence type="ECO:0000259" key="7">
    <source>
        <dbReference type="PROSITE" id="PS50110"/>
    </source>
</evidence>
<dbReference type="Gene3D" id="3.30.565.10">
    <property type="entry name" value="Histidine kinase-like ATPase, C-terminal domain"/>
    <property type="match status" value="1"/>
</dbReference>
<dbReference type="CDD" id="cd18161">
    <property type="entry name" value="REC_hyHK_blue-like"/>
    <property type="match status" value="1"/>
</dbReference>
<dbReference type="SMART" id="SM00091">
    <property type="entry name" value="PAS"/>
    <property type="match status" value="2"/>
</dbReference>
<dbReference type="PROSITE" id="PS50109">
    <property type="entry name" value="HIS_KIN"/>
    <property type="match status" value="1"/>
</dbReference>
<dbReference type="PROSITE" id="PS50113">
    <property type="entry name" value="PAC"/>
    <property type="match status" value="1"/>
</dbReference>
<protein>
    <recommendedName>
        <fullName evidence="2">histidine kinase</fullName>
        <ecNumber evidence="2">2.7.13.3</ecNumber>
    </recommendedName>
</protein>
<dbReference type="SUPFAM" id="SSF55874">
    <property type="entry name" value="ATPase domain of HSP90 chaperone/DNA topoisomerase II/histidine kinase"/>
    <property type="match status" value="1"/>
</dbReference>
<dbReference type="Pfam" id="PF08448">
    <property type="entry name" value="PAS_4"/>
    <property type="match status" value="1"/>
</dbReference>
<evidence type="ECO:0000313" key="10">
    <source>
        <dbReference type="EMBL" id="TCS37515.1"/>
    </source>
</evidence>
<dbReference type="Gene3D" id="1.10.287.130">
    <property type="match status" value="1"/>
</dbReference>
<dbReference type="Pfam" id="PF00512">
    <property type="entry name" value="HisKA"/>
    <property type="match status" value="1"/>
</dbReference>
<dbReference type="AlphaFoldDB" id="A0A4R3HZ43"/>
<feature type="domain" description="PAS" evidence="8">
    <location>
        <begin position="167"/>
        <end position="237"/>
    </location>
</feature>
<evidence type="ECO:0000256" key="4">
    <source>
        <dbReference type="PROSITE-ProRule" id="PRU00169"/>
    </source>
</evidence>
<comment type="caution">
    <text evidence="10">The sequence shown here is derived from an EMBL/GenBank/DDBJ whole genome shotgun (WGS) entry which is preliminary data.</text>
</comment>
<dbReference type="EC" id="2.7.13.3" evidence="2"/>
<dbReference type="PANTHER" id="PTHR43065">
    <property type="entry name" value="SENSOR HISTIDINE KINASE"/>
    <property type="match status" value="1"/>
</dbReference>
<dbReference type="InterPro" id="IPR005467">
    <property type="entry name" value="His_kinase_dom"/>
</dbReference>
<evidence type="ECO:0000259" key="6">
    <source>
        <dbReference type="PROSITE" id="PS50109"/>
    </source>
</evidence>
<dbReference type="GO" id="GO:0000155">
    <property type="term" value="F:phosphorelay sensor kinase activity"/>
    <property type="evidence" value="ECO:0007669"/>
    <property type="project" value="InterPro"/>
</dbReference>